<dbReference type="Proteomes" id="UP001352852">
    <property type="component" value="Unassembled WGS sequence"/>
</dbReference>
<evidence type="ECO:0000313" key="2">
    <source>
        <dbReference type="Proteomes" id="UP001352852"/>
    </source>
</evidence>
<evidence type="ECO:0000313" key="1">
    <source>
        <dbReference type="EMBL" id="MED6288554.1"/>
    </source>
</evidence>
<keyword evidence="2" id="KW-1185">Reference proteome</keyword>
<reference evidence="1 2" key="1">
    <citation type="submission" date="2021-06" db="EMBL/GenBank/DDBJ databases">
        <authorList>
            <person name="Palmer J.M."/>
        </authorList>
    </citation>
    <scope>NUCLEOTIDE SEQUENCE [LARGE SCALE GENOMIC DNA]</scope>
    <source>
        <strain evidence="1 2">CL_MEX2019</strain>
        <tissue evidence="1">Muscle</tissue>
    </source>
</reference>
<organism evidence="1 2">
    <name type="scientific">Characodon lateralis</name>
    <dbReference type="NCBI Taxonomy" id="208331"/>
    <lineage>
        <taxon>Eukaryota</taxon>
        <taxon>Metazoa</taxon>
        <taxon>Chordata</taxon>
        <taxon>Craniata</taxon>
        <taxon>Vertebrata</taxon>
        <taxon>Euteleostomi</taxon>
        <taxon>Actinopterygii</taxon>
        <taxon>Neopterygii</taxon>
        <taxon>Teleostei</taxon>
        <taxon>Neoteleostei</taxon>
        <taxon>Acanthomorphata</taxon>
        <taxon>Ovalentaria</taxon>
        <taxon>Atherinomorphae</taxon>
        <taxon>Cyprinodontiformes</taxon>
        <taxon>Goodeidae</taxon>
        <taxon>Characodon</taxon>
    </lineage>
</organism>
<accession>A0ABU7EPI6</accession>
<protein>
    <submittedName>
        <fullName evidence="1">Uncharacterized protein</fullName>
    </submittedName>
</protein>
<sequence>MVEALLDFLSEACRSKLCSREFPAETLSLRSRVKQFFPSLKGRQQEPHHRGYSNCAVGWRTERAVFHPQLQRLAEANRLFTEDVSSNLVARDNVSSPHFMRLGFGKRDRSDLDLEMI</sequence>
<dbReference type="EMBL" id="JAHUTJ010060954">
    <property type="protein sequence ID" value="MED6288554.1"/>
    <property type="molecule type" value="Genomic_DNA"/>
</dbReference>
<comment type="caution">
    <text evidence="1">The sequence shown here is derived from an EMBL/GenBank/DDBJ whole genome shotgun (WGS) entry which is preliminary data.</text>
</comment>
<gene>
    <name evidence="1" type="ORF">CHARACLAT_027781</name>
</gene>
<proteinExistence type="predicted"/>
<name>A0ABU7EPI6_9TELE</name>